<accession>A0A0M0C1V0</accession>
<dbReference type="EMBL" id="LFWU01000001">
    <property type="protein sequence ID" value="KON34670.1"/>
    <property type="molecule type" value="Genomic_DNA"/>
</dbReference>
<protein>
    <submittedName>
        <fullName evidence="1">Uncharacterized protein</fullName>
    </submittedName>
</protein>
<sequence length="94" mass="10979">MTILDDSEAPILKEGDIIVSHCRKHKCSTEHVWGKWKQHGRRLWCIICWPSMDPKEEKTIAVECDNCNTDNFILESAQSFACFKCGTEWEFEDE</sequence>
<comment type="caution">
    <text evidence="1">The sequence shown here is derived from an EMBL/GenBank/DDBJ whole genome shotgun (WGS) entry which is preliminary data.</text>
</comment>
<reference evidence="1 2" key="1">
    <citation type="submission" date="2015-06" db="EMBL/GenBank/DDBJ databases">
        <title>New insights into the roles of widespread benthic archaea in carbon and nitrogen cycling.</title>
        <authorList>
            <person name="Lazar C.S."/>
            <person name="Baker B.J."/>
            <person name="Seitz K.W."/>
            <person name="Hyde A.S."/>
            <person name="Dick G.J."/>
            <person name="Hinrichs K.-U."/>
            <person name="Teske A.P."/>
        </authorList>
    </citation>
    <scope>NUCLEOTIDE SEQUENCE [LARGE SCALE GENOMIC DNA]</scope>
    <source>
        <strain evidence="1">SG8-32-1</strain>
    </source>
</reference>
<dbReference type="AlphaFoldDB" id="A0A0M0C1V0"/>
<name>A0A0M0C1V0_9ARCH</name>
<evidence type="ECO:0000313" key="2">
    <source>
        <dbReference type="Proteomes" id="UP000037237"/>
    </source>
</evidence>
<proteinExistence type="predicted"/>
<gene>
    <name evidence="1" type="ORF">AC477_00040</name>
</gene>
<organism evidence="1 2">
    <name type="scientific">miscellaneous Crenarchaeota group-1 archaeon SG8-32-1</name>
    <dbReference type="NCBI Taxonomy" id="1685124"/>
    <lineage>
        <taxon>Archaea</taxon>
        <taxon>Candidatus Bathyarchaeota</taxon>
        <taxon>MCG-1</taxon>
    </lineage>
</organism>
<evidence type="ECO:0000313" key="1">
    <source>
        <dbReference type="EMBL" id="KON34670.1"/>
    </source>
</evidence>
<dbReference type="Proteomes" id="UP000037237">
    <property type="component" value="Unassembled WGS sequence"/>
</dbReference>